<keyword evidence="1" id="KW-0677">Repeat</keyword>
<dbReference type="PROSITE" id="PS50222">
    <property type="entry name" value="EF_HAND_2"/>
    <property type="match status" value="3"/>
</dbReference>
<accession>A0A6B2LPG7</accession>
<evidence type="ECO:0000256" key="1">
    <source>
        <dbReference type="ARBA" id="ARBA00022737"/>
    </source>
</evidence>
<sequence length="142" mass="16247">MSEDQIHHFKECFRLFDKNGRDQILSSDLGNVFRALGQNPTEAELEAMTQEVNGDVVEFSEFLSLIAKHIKTADTEEDIMEAFKVFDKNNTGEISASELKRVLTSIGEKLSDDEFEEIMKDCNVDQNGKIQYHALVKLMREK</sequence>
<dbReference type="AlphaFoldDB" id="A0A6B2LPG7"/>
<dbReference type="PROSITE" id="PS00018">
    <property type="entry name" value="EF_HAND_1"/>
    <property type="match status" value="1"/>
</dbReference>
<evidence type="ECO:0000256" key="3">
    <source>
        <dbReference type="ARBA" id="ARBA00023123"/>
    </source>
</evidence>
<organism evidence="6">
    <name type="scientific">Arcella intermedia</name>
    <dbReference type="NCBI Taxonomy" id="1963864"/>
    <lineage>
        <taxon>Eukaryota</taxon>
        <taxon>Amoebozoa</taxon>
        <taxon>Tubulinea</taxon>
        <taxon>Elardia</taxon>
        <taxon>Arcellinida</taxon>
        <taxon>Sphaerothecina</taxon>
        <taxon>Arcellidae</taxon>
        <taxon>Arcella</taxon>
    </lineage>
</organism>
<dbReference type="GO" id="GO:0005509">
    <property type="term" value="F:calcium ion binding"/>
    <property type="evidence" value="ECO:0007669"/>
    <property type="project" value="InterPro"/>
</dbReference>
<keyword evidence="3" id="KW-0518">Myosin</keyword>
<dbReference type="InterPro" id="IPR002048">
    <property type="entry name" value="EF_hand_dom"/>
</dbReference>
<name>A0A6B2LPG7_9EUKA</name>
<feature type="domain" description="EF-hand" evidence="5">
    <location>
        <begin position="4"/>
        <end position="39"/>
    </location>
</feature>
<evidence type="ECO:0000259" key="5">
    <source>
        <dbReference type="PROSITE" id="PS50222"/>
    </source>
</evidence>
<feature type="domain" description="EF-hand" evidence="5">
    <location>
        <begin position="110"/>
        <end position="142"/>
    </location>
</feature>
<proteinExistence type="predicted"/>
<evidence type="ECO:0000256" key="2">
    <source>
        <dbReference type="ARBA" id="ARBA00022837"/>
    </source>
</evidence>
<dbReference type="EMBL" id="GIBP01009955">
    <property type="protein sequence ID" value="NDV38924.1"/>
    <property type="molecule type" value="Transcribed_RNA"/>
</dbReference>
<dbReference type="InterPro" id="IPR011992">
    <property type="entry name" value="EF-hand-dom_pair"/>
</dbReference>
<protein>
    <recommendedName>
        <fullName evidence="5">EF-hand domain-containing protein</fullName>
    </recommendedName>
</protein>
<evidence type="ECO:0000256" key="4">
    <source>
        <dbReference type="ARBA" id="ARBA00023175"/>
    </source>
</evidence>
<dbReference type="Gene3D" id="1.10.238.10">
    <property type="entry name" value="EF-hand"/>
    <property type="match status" value="2"/>
</dbReference>
<dbReference type="PANTHER" id="PTHR23048:SF0">
    <property type="entry name" value="CALMODULIN LIKE 3"/>
    <property type="match status" value="1"/>
</dbReference>
<dbReference type="CDD" id="cd00051">
    <property type="entry name" value="EFh"/>
    <property type="match status" value="2"/>
</dbReference>
<dbReference type="SMART" id="SM00054">
    <property type="entry name" value="EFh"/>
    <property type="match status" value="3"/>
</dbReference>
<feature type="domain" description="EF-hand" evidence="5">
    <location>
        <begin position="74"/>
        <end position="109"/>
    </location>
</feature>
<dbReference type="PANTHER" id="PTHR23048">
    <property type="entry name" value="MYOSIN LIGHT CHAIN 1, 3"/>
    <property type="match status" value="1"/>
</dbReference>
<dbReference type="SUPFAM" id="SSF47473">
    <property type="entry name" value="EF-hand"/>
    <property type="match status" value="1"/>
</dbReference>
<reference evidence="6" key="1">
    <citation type="journal article" date="2020" name="J. Eukaryot. Microbiol.">
        <title>De novo Sequencing, Assembly and Annotation of the Transcriptome for the Free-Living Testate Amoeba Arcella intermedia.</title>
        <authorList>
            <person name="Ribeiro G.M."/>
            <person name="Porfirio-Sousa A.L."/>
            <person name="Maurer-Alcala X.X."/>
            <person name="Katz L.A."/>
            <person name="Lahr D.J.G."/>
        </authorList>
    </citation>
    <scope>NUCLEOTIDE SEQUENCE</scope>
</reference>
<keyword evidence="2" id="KW-0106">Calcium</keyword>
<dbReference type="Pfam" id="PF13499">
    <property type="entry name" value="EF-hand_7"/>
    <property type="match status" value="2"/>
</dbReference>
<dbReference type="InterPro" id="IPR018247">
    <property type="entry name" value="EF_Hand_1_Ca_BS"/>
</dbReference>
<evidence type="ECO:0000313" key="6">
    <source>
        <dbReference type="EMBL" id="NDV38924.1"/>
    </source>
</evidence>
<dbReference type="GO" id="GO:0016460">
    <property type="term" value="C:myosin II complex"/>
    <property type="evidence" value="ECO:0007669"/>
    <property type="project" value="TreeGrafter"/>
</dbReference>
<dbReference type="InterPro" id="IPR050230">
    <property type="entry name" value="CALM/Myosin/TropC-like"/>
</dbReference>
<dbReference type="FunFam" id="1.10.238.10:FF:000001">
    <property type="entry name" value="Calmodulin 1"/>
    <property type="match status" value="1"/>
</dbReference>
<keyword evidence="4" id="KW-0505">Motor protein</keyword>